<dbReference type="Proteomes" id="UP000178759">
    <property type="component" value="Unassembled WGS sequence"/>
</dbReference>
<dbReference type="Pfam" id="PF13470">
    <property type="entry name" value="PIN_3"/>
    <property type="match status" value="1"/>
</dbReference>
<dbReference type="SUPFAM" id="SSF88723">
    <property type="entry name" value="PIN domain-like"/>
    <property type="match status" value="1"/>
</dbReference>
<sequence length="134" mass="15396">MRAVFDTNVFISALNFGGIPRELLLAADEEIFELLISKQIIAELRGILRVKFHFDVSRIESLEKFFISFCEVVEPQKRFKRIIENPSDNMILECAVEGKADYIVSGDKHILKVRKFHGIIIVSPSEFLQKISKI</sequence>
<dbReference type="AlphaFoldDB" id="A0A1F6AGU8"/>
<organism evidence="2 3">
    <name type="scientific">Candidatus Gottesmanbacteria bacterium RIFCSPLOWO2_01_FULL_43_11b</name>
    <dbReference type="NCBI Taxonomy" id="1798392"/>
    <lineage>
        <taxon>Bacteria</taxon>
        <taxon>Candidatus Gottesmaniibacteriota</taxon>
    </lineage>
</organism>
<dbReference type="NCBIfam" id="TIGR00305">
    <property type="entry name" value="putative toxin-antitoxin system toxin component, PIN family"/>
    <property type="match status" value="1"/>
</dbReference>
<accession>A0A1F6AGU8</accession>
<dbReference type="STRING" id="1798392.A3A79_02160"/>
<dbReference type="Gene3D" id="3.40.50.1010">
    <property type="entry name" value="5'-nuclease"/>
    <property type="match status" value="1"/>
</dbReference>
<evidence type="ECO:0000259" key="1">
    <source>
        <dbReference type="SMART" id="SM00670"/>
    </source>
</evidence>
<dbReference type="PANTHER" id="PTHR34610:SF3">
    <property type="entry name" value="SSL7007 PROTEIN"/>
    <property type="match status" value="1"/>
</dbReference>
<dbReference type="SMART" id="SM00670">
    <property type="entry name" value="PINc"/>
    <property type="match status" value="1"/>
</dbReference>
<comment type="caution">
    <text evidence="2">The sequence shown here is derived from an EMBL/GenBank/DDBJ whole genome shotgun (WGS) entry which is preliminary data.</text>
</comment>
<proteinExistence type="predicted"/>
<reference evidence="2 3" key="1">
    <citation type="journal article" date="2016" name="Nat. Commun.">
        <title>Thousands of microbial genomes shed light on interconnected biogeochemical processes in an aquifer system.</title>
        <authorList>
            <person name="Anantharaman K."/>
            <person name="Brown C.T."/>
            <person name="Hug L.A."/>
            <person name="Sharon I."/>
            <person name="Castelle C.J."/>
            <person name="Probst A.J."/>
            <person name="Thomas B.C."/>
            <person name="Singh A."/>
            <person name="Wilkins M.J."/>
            <person name="Karaoz U."/>
            <person name="Brodie E.L."/>
            <person name="Williams K.H."/>
            <person name="Hubbard S.S."/>
            <person name="Banfield J.F."/>
        </authorList>
    </citation>
    <scope>NUCLEOTIDE SEQUENCE [LARGE SCALE GENOMIC DNA]</scope>
</reference>
<dbReference type="InterPro" id="IPR002850">
    <property type="entry name" value="PIN_toxin-like"/>
</dbReference>
<evidence type="ECO:0000313" key="2">
    <source>
        <dbReference type="EMBL" id="OGG23980.1"/>
    </source>
</evidence>
<evidence type="ECO:0000313" key="3">
    <source>
        <dbReference type="Proteomes" id="UP000178759"/>
    </source>
</evidence>
<name>A0A1F6AGU8_9BACT</name>
<dbReference type="InterPro" id="IPR029060">
    <property type="entry name" value="PIN-like_dom_sf"/>
</dbReference>
<dbReference type="PANTHER" id="PTHR34610">
    <property type="entry name" value="SSL7007 PROTEIN"/>
    <property type="match status" value="1"/>
</dbReference>
<dbReference type="InterPro" id="IPR002716">
    <property type="entry name" value="PIN_dom"/>
</dbReference>
<protein>
    <submittedName>
        <fullName evidence="2">Putative toxin-antitoxin system toxin component, PIN family</fullName>
    </submittedName>
</protein>
<gene>
    <name evidence="2" type="ORF">A3A79_02160</name>
</gene>
<dbReference type="EMBL" id="MFJV01000001">
    <property type="protein sequence ID" value="OGG23980.1"/>
    <property type="molecule type" value="Genomic_DNA"/>
</dbReference>
<feature type="domain" description="PIN" evidence="1">
    <location>
        <begin position="1"/>
        <end position="112"/>
    </location>
</feature>